<dbReference type="FunCoup" id="G0P7S7">
    <property type="interactions" value="224"/>
</dbReference>
<dbReference type="OrthoDB" id="5830648at2759"/>
<name>G0P7S7_CAEBE</name>
<dbReference type="EMBL" id="GL380119">
    <property type="protein sequence ID" value="EGT47295.1"/>
    <property type="molecule type" value="Genomic_DNA"/>
</dbReference>
<dbReference type="STRING" id="135651.G0P7S7"/>
<dbReference type="AlphaFoldDB" id="G0P7S7"/>
<evidence type="ECO:0000313" key="3">
    <source>
        <dbReference type="EMBL" id="EGT47295.1"/>
    </source>
</evidence>
<feature type="compositionally biased region" description="Low complexity" evidence="2">
    <location>
        <begin position="608"/>
        <end position="622"/>
    </location>
</feature>
<organism evidence="4">
    <name type="scientific">Caenorhabditis brenneri</name>
    <name type="common">Nematode worm</name>
    <dbReference type="NCBI Taxonomy" id="135651"/>
    <lineage>
        <taxon>Eukaryota</taxon>
        <taxon>Metazoa</taxon>
        <taxon>Ecdysozoa</taxon>
        <taxon>Nematoda</taxon>
        <taxon>Chromadorea</taxon>
        <taxon>Rhabditida</taxon>
        <taxon>Rhabditina</taxon>
        <taxon>Rhabditomorpha</taxon>
        <taxon>Rhabditoidea</taxon>
        <taxon>Rhabditidae</taxon>
        <taxon>Peloderinae</taxon>
        <taxon>Caenorhabditis</taxon>
    </lineage>
</organism>
<proteinExistence type="predicted"/>
<dbReference type="Proteomes" id="UP000008068">
    <property type="component" value="Unassembled WGS sequence"/>
</dbReference>
<evidence type="ECO:0000256" key="1">
    <source>
        <dbReference type="SAM" id="Coils"/>
    </source>
</evidence>
<dbReference type="eggNOG" id="ENOG502QVYU">
    <property type="taxonomic scope" value="Eukaryota"/>
</dbReference>
<feature type="region of interest" description="Disordered" evidence="2">
    <location>
        <begin position="546"/>
        <end position="595"/>
    </location>
</feature>
<dbReference type="InParanoid" id="G0P7S7"/>
<feature type="region of interest" description="Disordered" evidence="2">
    <location>
        <begin position="608"/>
        <end position="667"/>
    </location>
</feature>
<sequence length="769" mass="82862">MEANKREIVEAGGIKSYLFSNLAQYVTKNAELLQKTPKQANSLAAFVIGVSAERPTKEDILKMIIPNGADAAVLAAGMDVCFLLGEEYRTNFQTAGEQLAQLNHSHDILAAVDDKKKLESLLRKTKIRKTPDAKILQRILTVHLEKEEPLDKFEELSELCALDLDFDAYVLIKLLDIENEETAEEIEVVRENVQEIFQKSNPLLKQLMEQGPQTEPVDELIELLRAPIGDDCLTKIVAKIVEKFEEALKDESDKSLVTRTQLGYQLCFLISRTLAADLVDAAKLVQKLIPKHVRHEVFPGLQKSVYKSSVFLAFHVIQIFLGSKKSLQDWTLVGLTSDLSCVWRRNAIAELVKKFSVAVTEKCFDLDVPLIPQSQEDNNATIDKVTDALRFALWILEHYENENNKKALKELSYLDNATKNRIVDSFKKFVQGIDDKVHSNRIIESVALSCKQESVSAQCSSSNVAQASTSQSSKKCNDISYTREELKTAHKTSNEGTKAQVLNGFNEPNLVGLLAKDSTSLLEIPVDETDSAAVLNSAKNIGDGVTAKASDPIQEKPTVQQQVSQPAAEKPPASPIEECFSADGWDSPSKSVALPPNSVLDKEAALHQETPTTDTTITPQPQEKNEQKPTATPEPPVDERARTAWGSGDVTPAPLATPTNDYKVSGFGGAVLAKGFGQFGSTGGGFGGGGGGSGRGGYGGGDRGGYGGGSRGGYGGGDRGGSRGGYGGGDRGGRGGYGGGDRGGYGQQRGGGYGGGDRGGSRGGYRSNF</sequence>
<feature type="region of interest" description="Disordered" evidence="2">
    <location>
        <begin position="681"/>
        <end position="769"/>
    </location>
</feature>
<dbReference type="OMA" id="ALWITEF"/>
<feature type="coiled-coil region" evidence="1">
    <location>
        <begin position="172"/>
        <end position="199"/>
    </location>
</feature>
<reference evidence="4" key="1">
    <citation type="submission" date="2011-07" db="EMBL/GenBank/DDBJ databases">
        <authorList>
            <consortium name="Caenorhabditis brenneri Sequencing and Analysis Consortium"/>
            <person name="Wilson R.K."/>
        </authorList>
    </citation>
    <scope>NUCLEOTIDE SEQUENCE [LARGE SCALE GENOMIC DNA]</scope>
    <source>
        <strain evidence="4">PB2801</strain>
    </source>
</reference>
<evidence type="ECO:0000256" key="2">
    <source>
        <dbReference type="SAM" id="MobiDB-lite"/>
    </source>
</evidence>
<keyword evidence="1" id="KW-0175">Coiled coil</keyword>
<feature type="compositionally biased region" description="Gly residues" evidence="2">
    <location>
        <begin position="681"/>
        <end position="763"/>
    </location>
</feature>
<gene>
    <name evidence="3" type="ORF">CAEBREN_21453</name>
</gene>
<dbReference type="HOGENOM" id="CLU_362575_0_0_1"/>
<protein>
    <submittedName>
        <fullName evidence="3">Uncharacterized protein</fullName>
    </submittedName>
</protein>
<accession>G0P7S7</accession>
<evidence type="ECO:0000313" key="4">
    <source>
        <dbReference type="Proteomes" id="UP000008068"/>
    </source>
</evidence>
<keyword evidence="4" id="KW-1185">Reference proteome</keyword>